<reference evidence="2" key="1">
    <citation type="submission" date="2016-04" db="EMBL/GenBank/DDBJ databases">
        <authorList>
            <person name="Chen L."/>
            <person name="Zhuang W."/>
            <person name="Wang G."/>
        </authorList>
    </citation>
    <scope>NUCLEOTIDE SEQUENCE [LARGE SCALE GENOMIC DNA]</scope>
    <source>
        <strain evidence="2">17621</strain>
    </source>
</reference>
<organism evidence="1 2">
    <name type="scientific">Niastella yeongjuensis</name>
    <dbReference type="NCBI Taxonomy" id="354355"/>
    <lineage>
        <taxon>Bacteria</taxon>
        <taxon>Pseudomonadati</taxon>
        <taxon>Bacteroidota</taxon>
        <taxon>Chitinophagia</taxon>
        <taxon>Chitinophagales</taxon>
        <taxon>Chitinophagaceae</taxon>
        <taxon>Niastella</taxon>
    </lineage>
</organism>
<accession>A0A1V9ENQ8</accession>
<dbReference type="EMBL" id="LVXG01000022">
    <property type="protein sequence ID" value="OQP47793.1"/>
    <property type="molecule type" value="Genomic_DNA"/>
</dbReference>
<proteinExistence type="predicted"/>
<dbReference type="AlphaFoldDB" id="A0A1V9ENQ8"/>
<evidence type="ECO:0000313" key="2">
    <source>
        <dbReference type="Proteomes" id="UP000192610"/>
    </source>
</evidence>
<sequence>MGSRLTISNLAYNMYFTIMTKYCEKIGRQAFLVTLLLVAFSTISTAQKITYSEAEREDSRRTDFEIIGKIGQNVLVFKNNRNENAISVYNQEMKLLDRVKVDALDDRWINVDFVPYTDHVWMIYQFQRRSIVYCMAVKLDANAKRLTEPVELDTTRIGWAASNKLYSTIFSDDKQKIMVFKINNKNPKNFLFTTQLYNSEMQLQNKHHMSMTMEERNDYFTDFLLDNDGDMVFGKFIRKNGSDYITNLELVTKKAGEEKFTVRDLNHKDERVLDEVKVKIDNTNKRYVFSALYYKQKRGNVEGLYTVIWDKTADSVLKEIMLTFNDDLRKQAKGPDANLRIAFNDYFISDIIIKRDGGYILTAESMYTTSRGGTFNRWDYLYYNNPWSSPLDYSYWSPYYSPWRSPWNRYGGSAATRYHAENIMVLSFDKDETLQWSNVISKTQFDDETDALVSHTLMNTGGELHFLFNLYERRTLLLNDHSVGADGKITRHPTLKNLERGVEFMPRLAKQISASSIIVPCQYRNYLTFAKIEF</sequence>
<comment type="caution">
    <text evidence="1">The sequence shown here is derived from an EMBL/GenBank/DDBJ whole genome shotgun (WGS) entry which is preliminary data.</text>
</comment>
<name>A0A1V9ENQ8_9BACT</name>
<gene>
    <name evidence="1" type="ORF">A4H97_31000</name>
</gene>
<dbReference type="Proteomes" id="UP000192610">
    <property type="component" value="Unassembled WGS sequence"/>
</dbReference>
<evidence type="ECO:0000313" key="1">
    <source>
        <dbReference type="EMBL" id="OQP47793.1"/>
    </source>
</evidence>
<dbReference type="STRING" id="354355.SAMN05660816_06303"/>
<protein>
    <submittedName>
        <fullName evidence="1">Uncharacterized protein</fullName>
    </submittedName>
</protein>
<keyword evidence="2" id="KW-1185">Reference proteome</keyword>